<accession>A0ACC2N3B7</accession>
<keyword evidence="2" id="KW-1185">Reference proteome</keyword>
<gene>
    <name evidence="1" type="ORF">QAD02_007341</name>
</gene>
<sequence>MEKDKLSYGITHGLGPFFQNELADDIRSCEVYTASIDEALNKVVKKGQMDVMIRIWKDGEVHTRYLTSVSLEEAKALNILAALRVALVKNGLVLKCLLQISIDGPAVMLKFLSDLKTFLNDSPNEPKILGTGTCSLHIVSEVYRTALISTN</sequence>
<evidence type="ECO:0000313" key="1">
    <source>
        <dbReference type="EMBL" id="KAJ8665679.1"/>
    </source>
</evidence>
<comment type="caution">
    <text evidence="1">The sequence shown here is derived from an EMBL/GenBank/DDBJ whole genome shotgun (WGS) entry which is preliminary data.</text>
</comment>
<dbReference type="Proteomes" id="UP001239111">
    <property type="component" value="Chromosome 4"/>
</dbReference>
<protein>
    <submittedName>
        <fullName evidence="1">Uncharacterized protein</fullName>
    </submittedName>
</protein>
<reference evidence="1" key="1">
    <citation type="submission" date="2023-04" db="EMBL/GenBank/DDBJ databases">
        <title>A chromosome-level genome assembly of the parasitoid wasp Eretmocerus hayati.</title>
        <authorList>
            <person name="Zhong Y."/>
            <person name="Liu S."/>
            <person name="Liu Y."/>
        </authorList>
    </citation>
    <scope>NUCLEOTIDE SEQUENCE</scope>
    <source>
        <strain evidence="1">ZJU_SS_LIU_2023</strain>
    </source>
</reference>
<proteinExistence type="predicted"/>
<evidence type="ECO:0000313" key="2">
    <source>
        <dbReference type="Proteomes" id="UP001239111"/>
    </source>
</evidence>
<name>A0ACC2N3B7_9HYME</name>
<dbReference type="EMBL" id="CM056744">
    <property type="protein sequence ID" value="KAJ8665679.1"/>
    <property type="molecule type" value="Genomic_DNA"/>
</dbReference>
<organism evidence="1 2">
    <name type="scientific">Eretmocerus hayati</name>
    <dbReference type="NCBI Taxonomy" id="131215"/>
    <lineage>
        <taxon>Eukaryota</taxon>
        <taxon>Metazoa</taxon>
        <taxon>Ecdysozoa</taxon>
        <taxon>Arthropoda</taxon>
        <taxon>Hexapoda</taxon>
        <taxon>Insecta</taxon>
        <taxon>Pterygota</taxon>
        <taxon>Neoptera</taxon>
        <taxon>Endopterygota</taxon>
        <taxon>Hymenoptera</taxon>
        <taxon>Apocrita</taxon>
        <taxon>Proctotrupomorpha</taxon>
        <taxon>Chalcidoidea</taxon>
        <taxon>Aphelinidae</taxon>
        <taxon>Aphelininae</taxon>
        <taxon>Eretmocerus</taxon>
    </lineage>
</organism>